<dbReference type="OrthoDB" id="10264738at2759"/>
<gene>
    <name evidence="12" type="ORF">PHAVU_001G075400g</name>
</gene>
<dbReference type="EMBL" id="CM002288">
    <property type="protein sequence ID" value="ESW33505.1"/>
    <property type="molecule type" value="Genomic_DNA"/>
</dbReference>
<dbReference type="SUPFAM" id="SSF81606">
    <property type="entry name" value="PP2C-like"/>
    <property type="match status" value="1"/>
</dbReference>
<keyword evidence="6" id="KW-0460">Magnesium</keyword>
<dbReference type="SMR" id="V7CW57"/>
<dbReference type="PROSITE" id="PS51746">
    <property type="entry name" value="PPM_2"/>
    <property type="match status" value="1"/>
</dbReference>
<dbReference type="Gene3D" id="3.60.40.10">
    <property type="entry name" value="PPM-type phosphatase domain"/>
    <property type="match status" value="1"/>
</dbReference>
<accession>V7CW57</accession>
<dbReference type="AlphaFoldDB" id="V7CW57"/>
<feature type="region of interest" description="Disordered" evidence="10">
    <location>
        <begin position="1"/>
        <end position="21"/>
    </location>
</feature>
<evidence type="ECO:0000256" key="5">
    <source>
        <dbReference type="ARBA" id="ARBA00022801"/>
    </source>
</evidence>
<sequence>MKTPKRHSPSANAVRRVDPDSAEFVARFNNGRQRRLKIRKLKYTCQAKISIRNGNGSAPPAEGPEGGSREIHEEVEISLSLGAASSSSEEEERSSSEQNDGVLLYGSTSVIGRRKEMEDAVSTEIGFAAKERGMYDFFAVYDGHGGAQVAEACRERLHQLVAEEVERRESEVEGDWQGVMEGCFRKMDSEVADNAAVRTVGSTAVVAVIAAEELVVANCGDCRAVLGRGGEAVDLSSDHKPNRPDELMRIEEAGGRVINWNGQRVLGVLATSRSIGDQYLRPYVISKPEVTVTKRSSKDEFLILGSDGLWDVISSEVACQVVRKCLNGQIRRVSNEVGKHQNRAAEAASLLAEIALAKGSRDNTSVIVVELRGTVT</sequence>
<evidence type="ECO:0000256" key="10">
    <source>
        <dbReference type="SAM" id="MobiDB-lite"/>
    </source>
</evidence>
<keyword evidence="4" id="KW-0479">Metal-binding</keyword>
<dbReference type="InterPro" id="IPR000222">
    <property type="entry name" value="PP2C_BS"/>
</dbReference>
<dbReference type="Pfam" id="PF00481">
    <property type="entry name" value="PP2C"/>
    <property type="match status" value="1"/>
</dbReference>
<dbReference type="eggNOG" id="KOG0698">
    <property type="taxonomic scope" value="Eukaryota"/>
</dbReference>
<dbReference type="GO" id="GO:0046872">
    <property type="term" value="F:metal ion binding"/>
    <property type="evidence" value="ECO:0007669"/>
    <property type="project" value="UniProtKB-KW"/>
</dbReference>
<dbReference type="PROSITE" id="PS01032">
    <property type="entry name" value="PPM_1"/>
    <property type="match status" value="1"/>
</dbReference>
<name>V7CW57_PHAVU</name>
<evidence type="ECO:0000256" key="3">
    <source>
        <dbReference type="ARBA" id="ARBA00013081"/>
    </source>
</evidence>
<dbReference type="CDD" id="cd00143">
    <property type="entry name" value="PP2Cc"/>
    <property type="match status" value="1"/>
</dbReference>
<evidence type="ECO:0000256" key="8">
    <source>
        <dbReference type="ARBA" id="ARBA00023211"/>
    </source>
</evidence>
<organism evidence="12 13">
    <name type="scientific">Phaseolus vulgaris</name>
    <name type="common">Kidney bean</name>
    <name type="synonym">French bean</name>
    <dbReference type="NCBI Taxonomy" id="3885"/>
    <lineage>
        <taxon>Eukaryota</taxon>
        <taxon>Viridiplantae</taxon>
        <taxon>Streptophyta</taxon>
        <taxon>Embryophyta</taxon>
        <taxon>Tracheophyta</taxon>
        <taxon>Spermatophyta</taxon>
        <taxon>Magnoliopsida</taxon>
        <taxon>eudicotyledons</taxon>
        <taxon>Gunneridae</taxon>
        <taxon>Pentapetalae</taxon>
        <taxon>rosids</taxon>
        <taxon>fabids</taxon>
        <taxon>Fabales</taxon>
        <taxon>Fabaceae</taxon>
        <taxon>Papilionoideae</taxon>
        <taxon>50 kb inversion clade</taxon>
        <taxon>NPAAA clade</taxon>
        <taxon>indigoferoid/millettioid clade</taxon>
        <taxon>Phaseoleae</taxon>
        <taxon>Phaseolus</taxon>
    </lineage>
</organism>
<dbReference type="PANTHER" id="PTHR47992">
    <property type="entry name" value="PROTEIN PHOSPHATASE"/>
    <property type="match status" value="1"/>
</dbReference>
<dbReference type="InterPro" id="IPR015655">
    <property type="entry name" value="PP2C"/>
</dbReference>
<proteinExistence type="inferred from homology"/>
<dbReference type="SMART" id="SM00332">
    <property type="entry name" value="PP2Cc"/>
    <property type="match status" value="1"/>
</dbReference>
<comment type="similarity">
    <text evidence="9">Belongs to the PP2C family.</text>
</comment>
<evidence type="ECO:0000256" key="4">
    <source>
        <dbReference type="ARBA" id="ARBA00022723"/>
    </source>
</evidence>
<keyword evidence="13" id="KW-1185">Reference proteome</keyword>
<dbReference type="Gramene" id="ESW33505">
    <property type="protein sequence ID" value="ESW33505"/>
    <property type="gene ID" value="PHAVU_001G075400g"/>
</dbReference>
<reference evidence="13" key="1">
    <citation type="journal article" date="2014" name="Nat. Genet.">
        <title>A reference genome for common bean and genome-wide analysis of dual domestications.</title>
        <authorList>
            <person name="Schmutz J."/>
            <person name="McClean P.E."/>
            <person name="Mamidi S."/>
            <person name="Wu G.A."/>
            <person name="Cannon S.B."/>
            <person name="Grimwood J."/>
            <person name="Jenkins J."/>
            <person name="Shu S."/>
            <person name="Song Q."/>
            <person name="Chavarro C."/>
            <person name="Torres-Torres M."/>
            <person name="Geffroy V."/>
            <person name="Moghaddam S.M."/>
            <person name="Gao D."/>
            <person name="Abernathy B."/>
            <person name="Barry K."/>
            <person name="Blair M."/>
            <person name="Brick M.A."/>
            <person name="Chovatia M."/>
            <person name="Gepts P."/>
            <person name="Goodstein D.M."/>
            <person name="Gonzales M."/>
            <person name="Hellsten U."/>
            <person name="Hyten D.L."/>
            <person name="Jia G."/>
            <person name="Kelly J.D."/>
            <person name="Kudrna D."/>
            <person name="Lee R."/>
            <person name="Richard M.M."/>
            <person name="Miklas P.N."/>
            <person name="Osorno J.M."/>
            <person name="Rodrigues J."/>
            <person name="Thareau V."/>
            <person name="Urrea C.A."/>
            <person name="Wang M."/>
            <person name="Yu Y."/>
            <person name="Zhang M."/>
            <person name="Wing R.A."/>
            <person name="Cregan P.B."/>
            <person name="Rokhsar D.S."/>
            <person name="Jackson S.A."/>
        </authorList>
    </citation>
    <scope>NUCLEOTIDE SEQUENCE [LARGE SCALE GENOMIC DNA]</scope>
    <source>
        <strain evidence="13">cv. G19833</strain>
    </source>
</reference>
<evidence type="ECO:0000256" key="6">
    <source>
        <dbReference type="ARBA" id="ARBA00022842"/>
    </source>
</evidence>
<dbReference type="InterPro" id="IPR001932">
    <property type="entry name" value="PPM-type_phosphatase-like_dom"/>
</dbReference>
<dbReference type="FunFam" id="3.60.40.10:FF:000041">
    <property type="entry name" value="Protein phosphatase 2C 51"/>
    <property type="match status" value="1"/>
</dbReference>
<keyword evidence="8" id="KW-0464">Manganese</keyword>
<evidence type="ECO:0000259" key="11">
    <source>
        <dbReference type="PROSITE" id="PS51746"/>
    </source>
</evidence>
<dbReference type="OMA" id="KYTCRTK"/>
<dbReference type="GO" id="GO:0004722">
    <property type="term" value="F:protein serine/threonine phosphatase activity"/>
    <property type="evidence" value="ECO:0007669"/>
    <property type="project" value="UniProtKB-EC"/>
</dbReference>
<comment type="cofactor">
    <cofactor evidence="1">
        <name>Mn(2+)</name>
        <dbReference type="ChEBI" id="CHEBI:29035"/>
    </cofactor>
</comment>
<feature type="region of interest" description="Disordered" evidence="10">
    <location>
        <begin position="81"/>
        <end position="101"/>
    </location>
</feature>
<dbReference type="Proteomes" id="UP000000226">
    <property type="component" value="Chromosome 1"/>
</dbReference>
<dbReference type="STRING" id="3885.V7CW57"/>
<protein>
    <recommendedName>
        <fullName evidence="3">protein-serine/threonine phosphatase</fullName>
        <ecNumber evidence="3">3.1.3.16</ecNumber>
    </recommendedName>
</protein>
<evidence type="ECO:0000256" key="7">
    <source>
        <dbReference type="ARBA" id="ARBA00022912"/>
    </source>
</evidence>
<evidence type="ECO:0000313" key="12">
    <source>
        <dbReference type="EMBL" id="ESW33505.1"/>
    </source>
</evidence>
<feature type="domain" description="PPM-type phosphatase" evidence="11">
    <location>
        <begin position="104"/>
        <end position="371"/>
    </location>
</feature>
<dbReference type="EC" id="3.1.3.16" evidence="3"/>
<dbReference type="InterPro" id="IPR036457">
    <property type="entry name" value="PPM-type-like_dom_sf"/>
</dbReference>
<evidence type="ECO:0000256" key="1">
    <source>
        <dbReference type="ARBA" id="ARBA00001936"/>
    </source>
</evidence>
<evidence type="ECO:0000313" key="13">
    <source>
        <dbReference type="Proteomes" id="UP000000226"/>
    </source>
</evidence>
<comment type="cofactor">
    <cofactor evidence="2">
        <name>Mg(2+)</name>
        <dbReference type="ChEBI" id="CHEBI:18420"/>
    </cofactor>
</comment>
<evidence type="ECO:0000256" key="9">
    <source>
        <dbReference type="RuleBase" id="RU003465"/>
    </source>
</evidence>
<keyword evidence="7 9" id="KW-0904">Protein phosphatase</keyword>
<keyword evidence="5 9" id="KW-0378">Hydrolase</keyword>
<evidence type="ECO:0000256" key="2">
    <source>
        <dbReference type="ARBA" id="ARBA00001946"/>
    </source>
</evidence>